<sequence>MKEVRIRRTFSQKKEHGQIDISDVRVLVNEGEFRNTKILKEETVKIMATNQLDEDVKKRMWLPIKGQVGFGIAYCRMYILSPLPVSVTRRRKTTVRNNSLQILQQIL</sequence>
<name>A0ABU3DQN8_9FLAO</name>
<protein>
    <submittedName>
        <fullName evidence="1">Uncharacterized protein</fullName>
    </submittedName>
</protein>
<accession>A0ABU3DQN8</accession>
<evidence type="ECO:0000313" key="2">
    <source>
        <dbReference type="Proteomes" id="UP001253848"/>
    </source>
</evidence>
<comment type="caution">
    <text evidence="1">The sequence shown here is derived from an EMBL/GenBank/DDBJ whole genome shotgun (WGS) entry which is preliminary data.</text>
</comment>
<reference evidence="1 2" key="1">
    <citation type="submission" date="2023-09" db="EMBL/GenBank/DDBJ databases">
        <authorList>
            <person name="Rey-Velasco X."/>
        </authorList>
    </citation>
    <scope>NUCLEOTIDE SEQUENCE [LARGE SCALE GENOMIC DNA]</scope>
    <source>
        <strain evidence="1 2">F225</strain>
    </source>
</reference>
<dbReference type="RefSeq" id="WP_311499342.1">
    <property type="nucleotide sequence ID" value="NZ_JAVRHN010000004.1"/>
</dbReference>
<gene>
    <name evidence="1" type="ORF">RM541_06135</name>
</gene>
<dbReference type="Proteomes" id="UP001253848">
    <property type="component" value="Unassembled WGS sequence"/>
</dbReference>
<proteinExistence type="predicted"/>
<organism evidence="1 2">
    <name type="scientific">Autumnicola psychrophila</name>
    <dbReference type="NCBI Taxonomy" id="3075592"/>
    <lineage>
        <taxon>Bacteria</taxon>
        <taxon>Pseudomonadati</taxon>
        <taxon>Bacteroidota</taxon>
        <taxon>Flavobacteriia</taxon>
        <taxon>Flavobacteriales</taxon>
        <taxon>Flavobacteriaceae</taxon>
        <taxon>Autumnicola</taxon>
    </lineage>
</organism>
<dbReference type="EMBL" id="JAVRHN010000004">
    <property type="protein sequence ID" value="MDT0685933.1"/>
    <property type="molecule type" value="Genomic_DNA"/>
</dbReference>
<keyword evidence="2" id="KW-1185">Reference proteome</keyword>
<evidence type="ECO:0000313" key="1">
    <source>
        <dbReference type="EMBL" id="MDT0685933.1"/>
    </source>
</evidence>